<name>A0AAV3PFQ1_LITER</name>
<feature type="coiled-coil region" evidence="1">
    <location>
        <begin position="347"/>
        <end position="381"/>
    </location>
</feature>
<reference evidence="3 4" key="1">
    <citation type="submission" date="2024-01" db="EMBL/GenBank/DDBJ databases">
        <title>The complete chloroplast genome sequence of Lithospermum erythrorhizon: insights into the phylogenetic relationship among Boraginaceae species and the maternal lineages of purple gromwells.</title>
        <authorList>
            <person name="Okada T."/>
            <person name="Watanabe K."/>
        </authorList>
    </citation>
    <scope>NUCLEOTIDE SEQUENCE [LARGE SCALE GENOMIC DNA]</scope>
</reference>
<dbReference type="EMBL" id="BAABME010001475">
    <property type="protein sequence ID" value="GAA0149816.1"/>
    <property type="molecule type" value="Genomic_DNA"/>
</dbReference>
<feature type="region of interest" description="Disordered" evidence="2">
    <location>
        <begin position="60"/>
        <end position="95"/>
    </location>
</feature>
<dbReference type="AlphaFoldDB" id="A0AAV3PFQ1"/>
<accession>A0AAV3PFQ1</accession>
<keyword evidence="4" id="KW-1185">Reference proteome</keyword>
<feature type="compositionally biased region" description="Low complexity" evidence="2">
    <location>
        <begin position="81"/>
        <end position="95"/>
    </location>
</feature>
<evidence type="ECO:0000313" key="3">
    <source>
        <dbReference type="EMBL" id="GAA0149816.1"/>
    </source>
</evidence>
<dbReference type="Proteomes" id="UP001454036">
    <property type="component" value="Unassembled WGS sequence"/>
</dbReference>
<proteinExistence type="predicted"/>
<feature type="compositionally biased region" description="Low complexity" evidence="2">
    <location>
        <begin position="195"/>
        <end position="205"/>
    </location>
</feature>
<feature type="compositionally biased region" description="Polar residues" evidence="2">
    <location>
        <begin position="60"/>
        <end position="74"/>
    </location>
</feature>
<evidence type="ECO:0000256" key="2">
    <source>
        <dbReference type="SAM" id="MobiDB-lite"/>
    </source>
</evidence>
<feature type="compositionally biased region" description="Basic and acidic residues" evidence="2">
    <location>
        <begin position="161"/>
        <end position="189"/>
    </location>
</feature>
<gene>
    <name evidence="3" type="ORF">LIER_08899</name>
</gene>
<evidence type="ECO:0000313" key="4">
    <source>
        <dbReference type="Proteomes" id="UP001454036"/>
    </source>
</evidence>
<sequence>MDESRSLNSDSPYKYRVLDEYCDFDKYRLSQTIANSLSTTEEENVEAPVALSVETLSVRPLSSNPSLAQRTSISVPVDEPSQTAAAQPSTTTQAGATASTADDLLNAAQKCMDPCDVPFSTMIGKCRPLFLKNRVLKKNTCSLTQGGADILPSTVPNSTNAEKRPTPAEGRPRLFSKKRQEHEAQRPKQVDPVNLSEELPSSSSPRNEAPAEGSNPNPSFQEGSFNNDHTLPYIVIEDGDHSPVVDLLPKGGADSSPLVNVNFPASLLTWSYTLSGGLMVSADSTLWSKSEAFQAFRPLILGRVRKDFDEAHDPMEVQASVTLYLIKSLACRAGLLEKERVESSVKEVALQLKMREVQEENENLKDTVDVAKRERREAHELCMKEVEKNELLNSCHVRLEAEHVLMAAK</sequence>
<evidence type="ECO:0000256" key="1">
    <source>
        <dbReference type="SAM" id="Coils"/>
    </source>
</evidence>
<comment type="caution">
    <text evidence="3">The sequence shown here is derived from an EMBL/GenBank/DDBJ whole genome shotgun (WGS) entry which is preliminary data.</text>
</comment>
<organism evidence="3 4">
    <name type="scientific">Lithospermum erythrorhizon</name>
    <name type="common">Purple gromwell</name>
    <name type="synonym">Lithospermum officinale var. erythrorhizon</name>
    <dbReference type="NCBI Taxonomy" id="34254"/>
    <lineage>
        <taxon>Eukaryota</taxon>
        <taxon>Viridiplantae</taxon>
        <taxon>Streptophyta</taxon>
        <taxon>Embryophyta</taxon>
        <taxon>Tracheophyta</taxon>
        <taxon>Spermatophyta</taxon>
        <taxon>Magnoliopsida</taxon>
        <taxon>eudicotyledons</taxon>
        <taxon>Gunneridae</taxon>
        <taxon>Pentapetalae</taxon>
        <taxon>asterids</taxon>
        <taxon>lamiids</taxon>
        <taxon>Boraginales</taxon>
        <taxon>Boraginaceae</taxon>
        <taxon>Boraginoideae</taxon>
        <taxon>Lithospermeae</taxon>
        <taxon>Lithospermum</taxon>
    </lineage>
</organism>
<feature type="region of interest" description="Disordered" evidence="2">
    <location>
        <begin position="145"/>
        <end position="224"/>
    </location>
</feature>
<keyword evidence="1" id="KW-0175">Coiled coil</keyword>
<feature type="compositionally biased region" description="Polar residues" evidence="2">
    <location>
        <begin position="214"/>
        <end position="224"/>
    </location>
</feature>
<protein>
    <submittedName>
        <fullName evidence="3">Uncharacterized protein</fullName>
    </submittedName>
</protein>